<comment type="subcellular location">
    <subcellularLocation>
        <location evidence="2">Membrane</location>
        <topology evidence="2">Multi-pass membrane protein</topology>
    </subcellularLocation>
</comment>
<accession>A0A1W5ZV77</accession>
<dbReference type="EMBL" id="CP020772">
    <property type="protein sequence ID" value="ARI77198.1"/>
    <property type="molecule type" value="Genomic_DNA"/>
</dbReference>
<gene>
    <name evidence="9" type="ORF">HM131_10265</name>
</gene>
<feature type="transmembrane region" description="Helical" evidence="7">
    <location>
        <begin position="113"/>
        <end position="131"/>
    </location>
</feature>
<sequence length="152" mass="17225">MLVTFLLLIFAVAPLSLFIHELGHVLTAQIFRAEQSYINLGYGFPLIKGKFGRVRISIRCLLFHGAHSINEREDPFSDREKALICLGGPLLNAVVFLFLFITPPLMRTNPVMLFFLFNAYLAIVNILPFKIKGKKSDGFRVIQSLKNRTTRG</sequence>
<proteinExistence type="inferred from homology"/>
<dbReference type="Pfam" id="PF02163">
    <property type="entry name" value="Peptidase_M50"/>
    <property type="match status" value="1"/>
</dbReference>
<protein>
    <recommendedName>
        <fullName evidence="8">Peptidase M50 domain-containing protein</fullName>
    </recommendedName>
</protein>
<evidence type="ECO:0000256" key="3">
    <source>
        <dbReference type="ARBA" id="ARBA00007931"/>
    </source>
</evidence>
<keyword evidence="4 7" id="KW-0812">Transmembrane</keyword>
<keyword evidence="6 7" id="KW-0472">Membrane</keyword>
<evidence type="ECO:0000313" key="10">
    <source>
        <dbReference type="Proteomes" id="UP000192527"/>
    </source>
</evidence>
<dbReference type="RefSeq" id="WP_085029670.1">
    <property type="nucleotide sequence ID" value="NZ_CP020772.1"/>
</dbReference>
<evidence type="ECO:0000256" key="4">
    <source>
        <dbReference type="ARBA" id="ARBA00022692"/>
    </source>
</evidence>
<keyword evidence="10" id="KW-1185">Reference proteome</keyword>
<feature type="transmembrane region" description="Helical" evidence="7">
    <location>
        <begin position="82"/>
        <end position="101"/>
    </location>
</feature>
<evidence type="ECO:0000256" key="2">
    <source>
        <dbReference type="ARBA" id="ARBA00004141"/>
    </source>
</evidence>
<feature type="domain" description="Peptidase M50" evidence="8">
    <location>
        <begin position="15"/>
        <end position="101"/>
    </location>
</feature>
<comment type="similarity">
    <text evidence="3">Belongs to the peptidase M50B family.</text>
</comment>
<comment type="cofactor">
    <cofactor evidence="1">
        <name>Zn(2+)</name>
        <dbReference type="ChEBI" id="CHEBI:29105"/>
    </cofactor>
</comment>
<dbReference type="GO" id="GO:0006508">
    <property type="term" value="P:proteolysis"/>
    <property type="evidence" value="ECO:0007669"/>
    <property type="project" value="InterPro"/>
</dbReference>
<dbReference type="Proteomes" id="UP000192527">
    <property type="component" value="Chromosome"/>
</dbReference>
<evidence type="ECO:0000259" key="8">
    <source>
        <dbReference type="Pfam" id="PF02163"/>
    </source>
</evidence>
<name>A0A1W5ZV77_9BACI</name>
<dbReference type="InterPro" id="IPR008915">
    <property type="entry name" value="Peptidase_M50"/>
</dbReference>
<evidence type="ECO:0000256" key="1">
    <source>
        <dbReference type="ARBA" id="ARBA00001947"/>
    </source>
</evidence>
<evidence type="ECO:0000256" key="6">
    <source>
        <dbReference type="ARBA" id="ARBA00023136"/>
    </source>
</evidence>
<dbReference type="STRING" id="402384.HM131_10265"/>
<keyword evidence="5 7" id="KW-1133">Transmembrane helix</keyword>
<dbReference type="KEGG" id="hmn:HM131_10265"/>
<organism evidence="9 10">
    <name type="scientific">Halobacillus mangrovi</name>
    <dbReference type="NCBI Taxonomy" id="402384"/>
    <lineage>
        <taxon>Bacteria</taxon>
        <taxon>Bacillati</taxon>
        <taxon>Bacillota</taxon>
        <taxon>Bacilli</taxon>
        <taxon>Bacillales</taxon>
        <taxon>Bacillaceae</taxon>
        <taxon>Halobacillus</taxon>
    </lineage>
</organism>
<evidence type="ECO:0000256" key="7">
    <source>
        <dbReference type="SAM" id="Phobius"/>
    </source>
</evidence>
<dbReference type="OrthoDB" id="2080990at2"/>
<dbReference type="GO" id="GO:0016020">
    <property type="term" value="C:membrane"/>
    <property type="evidence" value="ECO:0007669"/>
    <property type="project" value="UniProtKB-SubCell"/>
</dbReference>
<evidence type="ECO:0000256" key="5">
    <source>
        <dbReference type="ARBA" id="ARBA00022989"/>
    </source>
</evidence>
<dbReference type="AlphaFoldDB" id="A0A1W5ZV77"/>
<reference evidence="9 10" key="1">
    <citation type="submission" date="2017-04" db="EMBL/GenBank/DDBJ databases">
        <title>The whole genome sequencing and assembly of Halobacillus mangrovi strain.</title>
        <authorList>
            <person name="Lee S.-J."/>
            <person name="Park M.-K."/>
            <person name="Kim J.-Y."/>
            <person name="Lee Y.-J."/>
            <person name="Yi H."/>
            <person name="Bahn Y.-S."/>
            <person name="Kim J.F."/>
            <person name="Lee D.-W."/>
        </authorList>
    </citation>
    <scope>NUCLEOTIDE SEQUENCE [LARGE SCALE GENOMIC DNA]</scope>
    <source>
        <strain evidence="9 10">KTB 131</strain>
    </source>
</reference>
<evidence type="ECO:0000313" key="9">
    <source>
        <dbReference type="EMBL" id="ARI77198.1"/>
    </source>
</evidence>